<dbReference type="KEGG" id="lcu:PL11_005670"/>
<dbReference type="AlphaFoldDB" id="A0A1S6QIM0"/>
<dbReference type="EMBL" id="CP018906">
    <property type="protein sequence ID" value="AQW21456.1"/>
    <property type="molecule type" value="Genomic_DNA"/>
</dbReference>
<evidence type="ECO:0000259" key="1">
    <source>
        <dbReference type="Pfam" id="PF00665"/>
    </source>
</evidence>
<keyword evidence="3" id="KW-1185">Reference proteome</keyword>
<dbReference type="GO" id="GO:0015074">
    <property type="term" value="P:DNA integration"/>
    <property type="evidence" value="ECO:0007669"/>
    <property type="project" value="InterPro"/>
</dbReference>
<gene>
    <name evidence="2" type="ORF">PL11_005670</name>
</gene>
<sequence>MTQVKLANNQWGYISAVIDEASNEVVSLNVSNHANKQQLATTLSNLQATIPKESMPILHSDQGWQY</sequence>
<reference evidence="2 3" key="1">
    <citation type="journal article" date="2015" name="Genome Announc.">
        <title>Genome Sequence of Lactobacillus curieae CCTCC M 2011381T, a Novel Producer of Gamma-aminobutyric Acid.</title>
        <authorList>
            <person name="Wang Y."/>
            <person name="Wang Y."/>
            <person name="Lang C."/>
            <person name="Wei D."/>
            <person name="Xu P."/>
            <person name="Xie J."/>
        </authorList>
    </citation>
    <scope>NUCLEOTIDE SEQUENCE [LARGE SCALE GENOMIC DNA]</scope>
    <source>
        <strain evidence="2 3">CCTCC M 2011381</strain>
    </source>
</reference>
<proteinExistence type="predicted"/>
<accession>A0A1S6QIM0</accession>
<evidence type="ECO:0000313" key="2">
    <source>
        <dbReference type="EMBL" id="AQW21456.1"/>
    </source>
</evidence>
<organism evidence="2 3">
    <name type="scientific">Lentilactobacillus curieae</name>
    <dbReference type="NCBI Taxonomy" id="1138822"/>
    <lineage>
        <taxon>Bacteria</taxon>
        <taxon>Bacillati</taxon>
        <taxon>Bacillota</taxon>
        <taxon>Bacilli</taxon>
        <taxon>Lactobacillales</taxon>
        <taxon>Lactobacillaceae</taxon>
        <taxon>Lentilactobacillus</taxon>
    </lineage>
</organism>
<dbReference type="SUPFAM" id="SSF53098">
    <property type="entry name" value="Ribonuclease H-like"/>
    <property type="match status" value="1"/>
</dbReference>
<dbReference type="Pfam" id="PF00665">
    <property type="entry name" value="rve"/>
    <property type="match status" value="1"/>
</dbReference>
<dbReference type="InterPro" id="IPR001584">
    <property type="entry name" value="Integrase_cat-core"/>
</dbReference>
<dbReference type="InterPro" id="IPR012337">
    <property type="entry name" value="RNaseH-like_sf"/>
</dbReference>
<feature type="domain" description="Integrase catalytic" evidence="1">
    <location>
        <begin position="2"/>
        <end position="66"/>
    </location>
</feature>
<name>A0A1S6QIM0_9LACO</name>
<dbReference type="Proteomes" id="UP000030361">
    <property type="component" value="Chromosome"/>
</dbReference>
<evidence type="ECO:0000313" key="3">
    <source>
        <dbReference type="Proteomes" id="UP000030361"/>
    </source>
</evidence>
<protein>
    <recommendedName>
        <fullName evidence="1">Integrase catalytic domain-containing protein</fullName>
    </recommendedName>
</protein>
<dbReference type="OrthoDB" id="2318307at2"/>